<evidence type="ECO:0000313" key="1">
    <source>
        <dbReference type="EMBL" id="KAI4335267.1"/>
    </source>
</evidence>
<keyword evidence="2" id="KW-1185">Reference proteome</keyword>
<sequence length="760" mass="84995">MRSVAVAVNGGSAAGGKGSRRAVQWAVDNLMPQADKFILIHVMPKITSIPTPSGELIPIEKVDASVAAAYVQDVKEKFEPIFIPFKKLCKTCAMETLLLEDDDPASALVRYTSESGIQALVMGAFSSNFIRRKLKGPGVPATVLRFAPDNCDVYLVSRDRIISKLADTSPSSETGLGSSMSSRRDNGENGTSIGRELSGLKSSSTESNIFKNLRFSSISECNYDWQTSNGMSSFTNATTIQEGNPENPGDDAETISIHSFGSIPSAPYEQLTIQEEVEKLQLELQNTMSMYKQVCEELVHAQNKALLLSSECLEDTRRVNAALEREDILRKIAAEEKAKHLKVMKELEEAKNMLAKESYERQIAELNVLKESIEKQRIIDTLLSKDKRYRQYTMDEIEQATNFFSEDFVIGEGGYGKVYKCSLDHTPVAVKILHQGAINKKEEFLKEVEILSQLHHPHMVLLLGACPENGCLVYEYLENGSLEDYIPSKNRKTPLPWFIRFRILFEVACGLSFLHNSKPEPIVHRDLKPGNILLDRNYVSKIGDVGLAKFLLDVVPDNITEYRESVLAGTLHYMDPEYQRTGTIRPKSDVYALGVITLQMITSCHARGVILTVENAITNDSFRDILDKSAGDWPLAETEELAQIALKCSALRCRDRPDLDTEVLPLLKRLSDVANASAELGRKNISPPSQYYCPILQEIMNDPHIAADGFTYEYRAIKAWLSKHNVSPVTKLRFQHSVLTPNHTLRSAIQEWRSGVTFYN</sequence>
<protein>
    <submittedName>
        <fullName evidence="1">Uncharacterized protein</fullName>
    </submittedName>
</protein>
<gene>
    <name evidence="1" type="ORF">L6164_013930</name>
</gene>
<name>A0ACB9NH61_BAUVA</name>
<reference evidence="1 2" key="1">
    <citation type="journal article" date="2022" name="DNA Res.">
        <title>Chromosomal-level genome assembly of the orchid tree Bauhinia variegata (Leguminosae; Cercidoideae) supports the allotetraploid origin hypothesis of Bauhinia.</title>
        <authorList>
            <person name="Zhong Y."/>
            <person name="Chen Y."/>
            <person name="Zheng D."/>
            <person name="Pang J."/>
            <person name="Liu Y."/>
            <person name="Luo S."/>
            <person name="Meng S."/>
            <person name="Qian L."/>
            <person name="Wei D."/>
            <person name="Dai S."/>
            <person name="Zhou R."/>
        </authorList>
    </citation>
    <scope>NUCLEOTIDE SEQUENCE [LARGE SCALE GENOMIC DNA]</scope>
    <source>
        <strain evidence="1">BV-YZ2020</strain>
    </source>
</reference>
<dbReference type="Proteomes" id="UP000828941">
    <property type="component" value="Chromosome 6"/>
</dbReference>
<organism evidence="1 2">
    <name type="scientific">Bauhinia variegata</name>
    <name type="common">Purple orchid tree</name>
    <name type="synonym">Phanera variegata</name>
    <dbReference type="NCBI Taxonomy" id="167791"/>
    <lineage>
        <taxon>Eukaryota</taxon>
        <taxon>Viridiplantae</taxon>
        <taxon>Streptophyta</taxon>
        <taxon>Embryophyta</taxon>
        <taxon>Tracheophyta</taxon>
        <taxon>Spermatophyta</taxon>
        <taxon>Magnoliopsida</taxon>
        <taxon>eudicotyledons</taxon>
        <taxon>Gunneridae</taxon>
        <taxon>Pentapetalae</taxon>
        <taxon>rosids</taxon>
        <taxon>fabids</taxon>
        <taxon>Fabales</taxon>
        <taxon>Fabaceae</taxon>
        <taxon>Cercidoideae</taxon>
        <taxon>Cercideae</taxon>
        <taxon>Bauhiniinae</taxon>
        <taxon>Bauhinia</taxon>
    </lineage>
</organism>
<dbReference type="EMBL" id="CM039431">
    <property type="protein sequence ID" value="KAI4335267.1"/>
    <property type="molecule type" value="Genomic_DNA"/>
</dbReference>
<accession>A0ACB9NH61</accession>
<comment type="caution">
    <text evidence="1">The sequence shown here is derived from an EMBL/GenBank/DDBJ whole genome shotgun (WGS) entry which is preliminary data.</text>
</comment>
<proteinExistence type="predicted"/>
<evidence type="ECO:0000313" key="2">
    <source>
        <dbReference type="Proteomes" id="UP000828941"/>
    </source>
</evidence>